<accession>A0A2I4M6E4</accession>
<dbReference type="EMBL" id="SWOY01000001">
    <property type="protein sequence ID" value="NFG15744.1"/>
    <property type="molecule type" value="Genomic_DNA"/>
</dbReference>
<comment type="caution">
    <text evidence="1">The sequence shown here is derived from an EMBL/GenBank/DDBJ whole genome shotgun (WGS) entry which is preliminary data.</text>
</comment>
<organism evidence="1 2">
    <name type="scientific">Clostridium botulinum</name>
    <dbReference type="NCBI Taxonomy" id="1491"/>
    <lineage>
        <taxon>Bacteria</taxon>
        <taxon>Bacillati</taxon>
        <taxon>Bacillota</taxon>
        <taxon>Clostridia</taxon>
        <taxon>Eubacteriales</taxon>
        <taxon>Clostridiaceae</taxon>
        <taxon>Clostridium</taxon>
    </lineage>
</organism>
<gene>
    <name evidence="1" type="ORF">FC794_02805</name>
</gene>
<dbReference type="RefSeq" id="WP_012704931.1">
    <property type="nucleotide sequence ID" value="NZ_CP013296.1"/>
</dbReference>
<dbReference type="AlphaFoldDB" id="A0A2I4M6E4"/>
<evidence type="ECO:0000313" key="2">
    <source>
        <dbReference type="Proteomes" id="UP000478995"/>
    </source>
</evidence>
<dbReference type="Proteomes" id="UP000478995">
    <property type="component" value="Unassembled WGS sequence"/>
</dbReference>
<evidence type="ECO:0000313" key="1">
    <source>
        <dbReference type="EMBL" id="NFG15744.1"/>
    </source>
</evidence>
<proteinExistence type="predicted"/>
<sequence length="188" mass="22390">MKKRIFIEGKNPMGRAYIGWQDSELSLYGVKEGYKLSADDLVDIVLEKGKENRIDILDKYIFPIMHSYRHSIEVRLKLIYRRTYGKLPNKGGGHDLINIWDKRIICEVVKDLQLDIAKDELDEIRNLLKELQGQDSKADVWRYLMNKEGSLYFTKWEFIDYINLRETMDYLYNQLDAMYFMVDDILSE</sequence>
<name>A0A2I4M6E4_CLOBO</name>
<protein>
    <submittedName>
        <fullName evidence="1">Uncharacterized protein</fullName>
    </submittedName>
</protein>
<reference evidence="1 2" key="1">
    <citation type="submission" date="2019-04" db="EMBL/GenBank/DDBJ databases">
        <title>Genome sequencing of Clostridium botulinum Groups I-IV and Clostridium butyricum.</title>
        <authorList>
            <person name="Brunt J."/>
            <person name="Van Vliet A.H.M."/>
            <person name="Stringer S.C."/>
            <person name="Carter A.T."/>
            <person name="Peck M.W."/>
        </authorList>
    </citation>
    <scope>NUCLEOTIDE SEQUENCE [LARGE SCALE GENOMIC DNA]</scope>
    <source>
        <strain evidence="1 2">IFR 18/037</strain>
    </source>
</reference>